<dbReference type="AlphaFoldDB" id="A0A9P6JNC5"/>
<evidence type="ECO:0000313" key="2">
    <source>
        <dbReference type="Proteomes" id="UP000807306"/>
    </source>
</evidence>
<gene>
    <name evidence="1" type="ORF">CPB83DRAFT_463302</name>
</gene>
<dbReference type="Proteomes" id="UP000807306">
    <property type="component" value="Unassembled WGS sequence"/>
</dbReference>
<protein>
    <submittedName>
        <fullName evidence="1">Uncharacterized protein</fullName>
    </submittedName>
</protein>
<keyword evidence="2" id="KW-1185">Reference proteome</keyword>
<evidence type="ECO:0000313" key="1">
    <source>
        <dbReference type="EMBL" id="KAF9526474.1"/>
    </source>
</evidence>
<accession>A0A9P6JNC5</accession>
<reference evidence="1" key="1">
    <citation type="submission" date="2020-11" db="EMBL/GenBank/DDBJ databases">
        <authorList>
            <consortium name="DOE Joint Genome Institute"/>
            <person name="Ahrendt S."/>
            <person name="Riley R."/>
            <person name="Andreopoulos W."/>
            <person name="Labutti K."/>
            <person name="Pangilinan J."/>
            <person name="Ruiz-Duenas F.J."/>
            <person name="Barrasa J.M."/>
            <person name="Sanchez-Garcia M."/>
            <person name="Camarero S."/>
            <person name="Miyauchi S."/>
            <person name="Serrano A."/>
            <person name="Linde D."/>
            <person name="Babiker R."/>
            <person name="Drula E."/>
            <person name="Ayuso-Fernandez I."/>
            <person name="Pacheco R."/>
            <person name="Padilla G."/>
            <person name="Ferreira P."/>
            <person name="Barriuso J."/>
            <person name="Kellner H."/>
            <person name="Castanera R."/>
            <person name="Alfaro M."/>
            <person name="Ramirez L."/>
            <person name="Pisabarro A.G."/>
            <person name="Kuo A."/>
            <person name="Tritt A."/>
            <person name="Lipzen A."/>
            <person name="He G."/>
            <person name="Yan M."/>
            <person name="Ng V."/>
            <person name="Cullen D."/>
            <person name="Martin F."/>
            <person name="Rosso M.-N."/>
            <person name="Henrissat B."/>
            <person name="Hibbett D."/>
            <person name="Martinez A.T."/>
            <person name="Grigoriev I.V."/>
        </authorList>
    </citation>
    <scope>NUCLEOTIDE SEQUENCE</scope>
    <source>
        <strain evidence="1">CBS 506.95</strain>
    </source>
</reference>
<organism evidence="1 2">
    <name type="scientific">Crepidotus variabilis</name>
    <dbReference type="NCBI Taxonomy" id="179855"/>
    <lineage>
        <taxon>Eukaryota</taxon>
        <taxon>Fungi</taxon>
        <taxon>Dikarya</taxon>
        <taxon>Basidiomycota</taxon>
        <taxon>Agaricomycotina</taxon>
        <taxon>Agaricomycetes</taxon>
        <taxon>Agaricomycetidae</taxon>
        <taxon>Agaricales</taxon>
        <taxon>Agaricineae</taxon>
        <taxon>Crepidotaceae</taxon>
        <taxon>Crepidotus</taxon>
    </lineage>
</organism>
<proteinExistence type="predicted"/>
<comment type="caution">
    <text evidence="1">The sequence shown here is derived from an EMBL/GenBank/DDBJ whole genome shotgun (WGS) entry which is preliminary data.</text>
</comment>
<name>A0A9P6JNC5_9AGAR</name>
<dbReference type="EMBL" id="MU157871">
    <property type="protein sequence ID" value="KAF9526474.1"/>
    <property type="molecule type" value="Genomic_DNA"/>
</dbReference>
<sequence length="109" mass="12716">MFLSSGFKLSLSFFLYVIRYSISIFQSLSSLIRNLTTHSLSLSHYPLICLSLFIPLRSIASHRYPILFSLNSYAAYIYLYHRTIPHKGSNPNLNHFQILVSRFTYTLNF</sequence>